<evidence type="ECO:0000256" key="1">
    <source>
        <dbReference type="ARBA" id="ARBA00012502"/>
    </source>
</evidence>
<dbReference type="NCBIfam" id="TIGR00401">
    <property type="entry name" value="msrA"/>
    <property type="match status" value="1"/>
</dbReference>
<sequence length="179" mass="20081">MENNRQVAVFGGGCFWCVEAVFMEIKGVTSIASGYSGGHVENPSYYEVCGETTGHAEAVRLEFDPGQITFPEMLEIFFATHDPTTLNRQGADHGARYRSVVFYTSDEQQDQTEAYIKELDSAGDLPGPVVTQIAEFGKFYEAEQEHRQFYQNNPGSMYCQVVISPKVAKVRQKFAKILR</sequence>
<evidence type="ECO:0000256" key="2">
    <source>
        <dbReference type="ARBA" id="ARBA00023002"/>
    </source>
</evidence>
<protein>
    <recommendedName>
        <fullName evidence="1">peptide-methionine (S)-S-oxide reductase</fullName>
        <ecNumber evidence="1">1.8.4.11</ecNumber>
    </recommendedName>
</protein>
<dbReference type="Pfam" id="PF01625">
    <property type="entry name" value="PMSR"/>
    <property type="match status" value="1"/>
</dbReference>
<dbReference type="PANTHER" id="PTHR43774:SF1">
    <property type="entry name" value="PEPTIDE METHIONINE SULFOXIDE REDUCTASE MSRA 2"/>
    <property type="match status" value="1"/>
</dbReference>
<dbReference type="SUPFAM" id="SSF55068">
    <property type="entry name" value="Peptide methionine sulfoxide reductase"/>
    <property type="match status" value="1"/>
</dbReference>
<name>A0A160VAS8_9ZZZZ</name>
<organism evidence="4">
    <name type="scientific">hydrothermal vent metagenome</name>
    <dbReference type="NCBI Taxonomy" id="652676"/>
    <lineage>
        <taxon>unclassified sequences</taxon>
        <taxon>metagenomes</taxon>
        <taxon>ecological metagenomes</taxon>
    </lineage>
</organism>
<reference evidence="4" key="1">
    <citation type="submission" date="2015-10" db="EMBL/GenBank/DDBJ databases">
        <authorList>
            <person name="Gilbert D.G."/>
        </authorList>
    </citation>
    <scope>NUCLEOTIDE SEQUENCE</scope>
</reference>
<dbReference type="Gene3D" id="3.30.1060.10">
    <property type="entry name" value="Peptide methionine sulphoxide reductase MsrA"/>
    <property type="match status" value="1"/>
</dbReference>
<evidence type="ECO:0000313" key="4">
    <source>
        <dbReference type="EMBL" id="CUV03304.1"/>
    </source>
</evidence>
<gene>
    <name evidence="4" type="ORF">MGWOODY_Clf1947</name>
</gene>
<dbReference type="InterPro" id="IPR036509">
    <property type="entry name" value="Met_Sox_Rdtase_MsrA_sf"/>
</dbReference>
<feature type="domain" description="Peptide methionine sulphoxide reductase MsrA" evidence="3">
    <location>
        <begin position="8"/>
        <end position="160"/>
    </location>
</feature>
<evidence type="ECO:0000259" key="3">
    <source>
        <dbReference type="Pfam" id="PF01625"/>
    </source>
</evidence>
<dbReference type="HAMAP" id="MF_01401">
    <property type="entry name" value="MsrA"/>
    <property type="match status" value="1"/>
</dbReference>
<dbReference type="AlphaFoldDB" id="A0A160VAS8"/>
<keyword evidence="2 4" id="KW-0560">Oxidoreductase</keyword>
<dbReference type="GO" id="GO:0008113">
    <property type="term" value="F:peptide-methionine (S)-S-oxide reductase activity"/>
    <property type="evidence" value="ECO:0007669"/>
    <property type="project" value="UniProtKB-EC"/>
</dbReference>
<proteinExistence type="inferred from homology"/>
<dbReference type="PANTHER" id="PTHR43774">
    <property type="entry name" value="PEPTIDE METHIONINE SULFOXIDE REDUCTASE"/>
    <property type="match status" value="1"/>
</dbReference>
<dbReference type="InterPro" id="IPR002569">
    <property type="entry name" value="Met_Sox_Rdtase_MsrA_dom"/>
</dbReference>
<dbReference type="EMBL" id="FAXA01000390">
    <property type="protein sequence ID" value="CUV03304.1"/>
    <property type="molecule type" value="Genomic_DNA"/>
</dbReference>
<accession>A0A160VAS8</accession>
<dbReference type="EC" id="1.8.4.11" evidence="1"/>